<feature type="transmembrane region" description="Helical" evidence="1">
    <location>
        <begin position="79"/>
        <end position="103"/>
    </location>
</feature>
<dbReference type="Proteomes" id="UP001303046">
    <property type="component" value="Unassembled WGS sequence"/>
</dbReference>
<evidence type="ECO:0000256" key="1">
    <source>
        <dbReference type="SAM" id="Phobius"/>
    </source>
</evidence>
<sequence>MVYKFKDFQSQKAVHLCRSRKQDGFSSPANSPFSESEKVESKVICPDKRSSSSKYGILSTVFDLMTGGIYGGGMMNCGFGGWGMGYMGMYGGLGCGLGVGGFLGR</sequence>
<gene>
    <name evidence="2" type="primary">Necator_chrV.g21195</name>
    <name evidence="2" type="ORF">RB195_016402</name>
</gene>
<evidence type="ECO:0000313" key="3">
    <source>
        <dbReference type="Proteomes" id="UP001303046"/>
    </source>
</evidence>
<reference evidence="2 3" key="1">
    <citation type="submission" date="2023-08" db="EMBL/GenBank/DDBJ databases">
        <title>A Necator americanus chromosomal reference genome.</title>
        <authorList>
            <person name="Ilik V."/>
            <person name="Petrzelkova K.J."/>
            <person name="Pardy F."/>
            <person name="Fuh T."/>
            <person name="Niatou-Singa F.S."/>
            <person name="Gouil Q."/>
            <person name="Baker L."/>
            <person name="Ritchie M.E."/>
            <person name="Jex A.R."/>
            <person name="Gazzola D."/>
            <person name="Li H."/>
            <person name="Toshio Fujiwara R."/>
            <person name="Zhan B."/>
            <person name="Aroian R.V."/>
            <person name="Pafco B."/>
            <person name="Schwarz E.M."/>
        </authorList>
    </citation>
    <scope>NUCLEOTIDE SEQUENCE [LARGE SCALE GENOMIC DNA]</scope>
    <source>
        <strain evidence="2 3">Aroian</strain>
        <tissue evidence="2">Whole animal</tissue>
    </source>
</reference>
<name>A0ABR1E910_NECAM</name>
<protein>
    <submittedName>
        <fullName evidence="2">Uncharacterized protein</fullName>
    </submittedName>
</protein>
<keyword evidence="3" id="KW-1185">Reference proteome</keyword>
<dbReference type="EMBL" id="JAVFWL010000005">
    <property type="protein sequence ID" value="KAK6759169.1"/>
    <property type="molecule type" value="Genomic_DNA"/>
</dbReference>
<evidence type="ECO:0000313" key="2">
    <source>
        <dbReference type="EMBL" id="KAK6759169.1"/>
    </source>
</evidence>
<keyword evidence="1" id="KW-1133">Transmembrane helix</keyword>
<feature type="transmembrane region" description="Helical" evidence="1">
    <location>
        <begin position="55"/>
        <end position="73"/>
    </location>
</feature>
<keyword evidence="1" id="KW-0812">Transmembrane</keyword>
<keyword evidence="1" id="KW-0472">Membrane</keyword>
<comment type="caution">
    <text evidence="2">The sequence shown here is derived from an EMBL/GenBank/DDBJ whole genome shotgun (WGS) entry which is preliminary data.</text>
</comment>
<accession>A0ABR1E910</accession>
<proteinExistence type="predicted"/>
<organism evidence="2 3">
    <name type="scientific">Necator americanus</name>
    <name type="common">Human hookworm</name>
    <dbReference type="NCBI Taxonomy" id="51031"/>
    <lineage>
        <taxon>Eukaryota</taxon>
        <taxon>Metazoa</taxon>
        <taxon>Ecdysozoa</taxon>
        <taxon>Nematoda</taxon>
        <taxon>Chromadorea</taxon>
        <taxon>Rhabditida</taxon>
        <taxon>Rhabditina</taxon>
        <taxon>Rhabditomorpha</taxon>
        <taxon>Strongyloidea</taxon>
        <taxon>Ancylostomatidae</taxon>
        <taxon>Bunostominae</taxon>
        <taxon>Necator</taxon>
    </lineage>
</organism>